<sequence length="325" mass="35446">MGNAPGRAGTARPRIVRAAGVIPWRRAGDGRLEVALVHRPGYDDWSWPKGKLEPGEDWATAAARETLEETGLRVRLGPPLPTAEYPLPKGNGRAVVKQVRYWAGTVLGGAGELEHEIDEVRWLPLAEARDLLSYPRDREQLAAVAGAELTLRLETWPLLIVRHAHAVGRGSWSGSDPDRPLSKVGARRATRLVPLLRAYAPTRVLTSPSVRCADTVAPYGRDDGVKVADKAGLSEEGYAEKPARALRHLQRLLERGEAAALCSHRPLLPELLEPLSRHTVRRLEADTLTRLAEVGMDKGEVLACTMIGTGRDATVLAVTRHRPPA</sequence>
<dbReference type="InterPro" id="IPR029033">
    <property type="entry name" value="His_PPase_superfam"/>
</dbReference>
<dbReference type="Pfam" id="PF00300">
    <property type="entry name" value="His_Phos_1"/>
    <property type="match status" value="1"/>
</dbReference>
<name>A0A542YP42_9MICO</name>
<dbReference type="SUPFAM" id="SSF53254">
    <property type="entry name" value="Phosphoglycerate mutase-like"/>
    <property type="match status" value="1"/>
</dbReference>
<protein>
    <submittedName>
        <fullName evidence="7">8-oxo-dGTP diphosphatase</fullName>
    </submittedName>
</protein>
<dbReference type="EMBL" id="VFOP01000001">
    <property type="protein sequence ID" value="TQL49817.1"/>
    <property type="molecule type" value="Genomic_DNA"/>
</dbReference>
<keyword evidence="4" id="KW-0460">Magnesium</keyword>
<dbReference type="Pfam" id="PF00293">
    <property type="entry name" value="NUDIX"/>
    <property type="match status" value="1"/>
</dbReference>
<comment type="similarity">
    <text evidence="2 5">Belongs to the Nudix hydrolase family.</text>
</comment>
<dbReference type="PANTHER" id="PTHR43222:SF9">
    <property type="entry name" value="8-OXO-(D)GTP PHOSPHATASE"/>
    <property type="match status" value="1"/>
</dbReference>
<keyword evidence="8" id="KW-1185">Reference proteome</keyword>
<evidence type="ECO:0000256" key="2">
    <source>
        <dbReference type="ARBA" id="ARBA00005582"/>
    </source>
</evidence>
<dbReference type="AlphaFoldDB" id="A0A542YP42"/>
<evidence type="ECO:0000259" key="6">
    <source>
        <dbReference type="PROSITE" id="PS51462"/>
    </source>
</evidence>
<comment type="caution">
    <text evidence="7">The sequence shown here is derived from an EMBL/GenBank/DDBJ whole genome shotgun (WGS) entry which is preliminary data.</text>
</comment>
<dbReference type="Gene3D" id="3.90.79.10">
    <property type="entry name" value="Nucleoside Triphosphate Pyrophosphohydrolase"/>
    <property type="match status" value="1"/>
</dbReference>
<dbReference type="GO" id="GO:0016787">
    <property type="term" value="F:hydrolase activity"/>
    <property type="evidence" value="ECO:0007669"/>
    <property type="project" value="UniProtKB-KW"/>
</dbReference>
<dbReference type="Gene3D" id="3.40.50.1240">
    <property type="entry name" value="Phosphoglycerate mutase-like"/>
    <property type="match status" value="1"/>
</dbReference>
<dbReference type="SUPFAM" id="SSF55811">
    <property type="entry name" value="Nudix"/>
    <property type="match status" value="1"/>
</dbReference>
<evidence type="ECO:0000256" key="1">
    <source>
        <dbReference type="ARBA" id="ARBA00001946"/>
    </source>
</evidence>
<evidence type="ECO:0000313" key="7">
    <source>
        <dbReference type="EMBL" id="TQL49817.1"/>
    </source>
</evidence>
<dbReference type="OrthoDB" id="4287477at2"/>
<dbReference type="Proteomes" id="UP000319516">
    <property type="component" value="Unassembled WGS sequence"/>
</dbReference>
<dbReference type="InterPro" id="IPR013078">
    <property type="entry name" value="His_Pase_superF_clade-1"/>
</dbReference>
<feature type="domain" description="Nudix hydrolase" evidence="6">
    <location>
        <begin position="14"/>
        <end position="145"/>
    </location>
</feature>
<dbReference type="RefSeq" id="WP_141784030.1">
    <property type="nucleotide sequence ID" value="NZ_BAAAIK010000003.1"/>
</dbReference>
<keyword evidence="3 5" id="KW-0378">Hydrolase</keyword>
<dbReference type="PROSITE" id="PS51462">
    <property type="entry name" value="NUDIX"/>
    <property type="match status" value="1"/>
</dbReference>
<evidence type="ECO:0000256" key="3">
    <source>
        <dbReference type="ARBA" id="ARBA00022801"/>
    </source>
</evidence>
<gene>
    <name evidence="7" type="ORF">FB467_0910</name>
</gene>
<reference evidence="7 8" key="1">
    <citation type="submission" date="2019-06" db="EMBL/GenBank/DDBJ databases">
        <title>Sequencing the genomes of 1000 actinobacteria strains.</title>
        <authorList>
            <person name="Klenk H.-P."/>
        </authorList>
    </citation>
    <scope>NUCLEOTIDE SEQUENCE [LARGE SCALE GENOMIC DNA]</scope>
    <source>
        <strain evidence="7 8">DSM 12335</strain>
    </source>
</reference>
<dbReference type="SMART" id="SM00855">
    <property type="entry name" value="PGAM"/>
    <property type="match status" value="1"/>
</dbReference>
<dbReference type="CDD" id="cd03673">
    <property type="entry name" value="NUDIX_Ap6A_hydrolase"/>
    <property type="match status" value="1"/>
</dbReference>
<dbReference type="InterPro" id="IPR000086">
    <property type="entry name" value="NUDIX_hydrolase_dom"/>
</dbReference>
<dbReference type="PROSITE" id="PS00893">
    <property type="entry name" value="NUDIX_BOX"/>
    <property type="match status" value="1"/>
</dbReference>
<evidence type="ECO:0000313" key="8">
    <source>
        <dbReference type="Proteomes" id="UP000319516"/>
    </source>
</evidence>
<comment type="cofactor">
    <cofactor evidence="1">
        <name>Mg(2+)</name>
        <dbReference type="ChEBI" id="CHEBI:18420"/>
    </cofactor>
</comment>
<evidence type="ECO:0000256" key="4">
    <source>
        <dbReference type="ARBA" id="ARBA00022842"/>
    </source>
</evidence>
<dbReference type="PRINTS" id="PR00502">
    <property type="entry name" value="NUDIXFAMILY"/>
</dbReference>
<dbReference type="InterPro" id="IPR020476">
    <property type="entry name" value="Nudix_hydrolase"/>
</dbReference>
<dbReference type="InterPro" id="IPR020084">
    <property type="entry name" value="NUDIX_hydrolase_CS"/>
</dbReference>
<evidence type="ECO:0000256" key="5">
    <source>
        <dbReference type="RuleBase" id="RU003476"/>
    </source>
</evidence>
<accession>A0A542YP42</accession>
<dbReference type="CDD" id="cd07067">
    <property type="entry name" value="HP_PGM_like"/>
    <property type="match status" value="1"/>
</dbReference>
<dbReference type="InterPro" id="IPR015797">
    <property type="entry name" value="NUDIX_hydrolase-like_dom_sf"/>
</dbReference>
<dbReference type="PANTHER" id="PTHR43222">
    <property type="entry name" value="NUDIX HYDROLASE 23"/>
    <property type="match status" value="1"/>
</dbReference>
<organism evidence="7 8">
    <name type="scientific">Ornithinicoccus hortensis</name>
    <dbReference type="NCBI Taxonomy" id="82346"/>
    <lineage>
        <taxon>Bacteria</taxon>
        <taxon>Bacillati</taxon>
        <taxon>Actinomycetota</taxon>
        <taxon>Actinomycetes</taxon>
        <taxon>Micrococcales</taxon>
        <taxon>Intrasporangiaceae</taxon>
        <taxon>Ornithinicoccus</taxon>
    </lineage>
</organism>
<proteinExistence type="inferred from homology"/>